<comment type="subunit">
    <text evidence="9">Component of a multi-subunit COQ enzyme complex.</text>
</comment>
<comment type="catalytic activity">
    <reaction evidence="9">
        <text>a 5-methoxy-2-methyl-3-(all-trans-polyprenyl)benzene-1,4-diol + AH2 + O2 = a 3-demethylubiquinol + A + H2O</text>
        <dbReference type="Rhea" id="RHEA:50908"/>
        <dbReference type="Rhea" id="RHEA-COMP:10859"/>
        <dbReference type="Rhea" id="RHEA-COMP:10914"/>
        <dbReference type="ChEBI" id="CHEBI:13193"/>
        <dbReference type="ChEBI" id="CHEBI:15377"/>
        <dbReference type="ChEBI" id="CHEBI:15379"/>
        <dbReference type="ChEBI" id="CHEBI:17499"/>
        <dbReference type="ChEBI" id="CHEBI:84167"/>
        <dbReference type="ChEBI" id="CHEBI:84422"/>
        <dbReference type="EC" id="1.14.99.60"/>
    </reaction>
</comment>
<evidence type="ECO:0000256" key="5">
    <source>
        <dbReference type="ARBA" id="ARBA00023004"/>
    </source>
</evidence>
<dbReference type="EMBL" id="LR900052">
    <property type="protein sequence ID" value="CAD7243967.1"/>
    <property type="molecule type" value="Genomic_DNA"/>
</dbReference>
<dbReference type="GO" id="GO:0008340">
    <property type="term" value="P:determination of adult lifespan"/>
    <property type="evidence" value="ECO:0007669"/>
    <property type="project" value="TreeGrafter"/>
</dbReference>
<dbReference type="SMART" id="SM00916">
    <property type="entry name" value="L51_S25_CI-B8"/>
    <property type="match status" value="1"/>
</dbReference>
<dbReference type="EMBL" id="CAJPEV010000535">
    <property type="protein sequence ID" value="CAG0886223.1"/>
    <property type="molecule type" value="Genomic_DNA"/>
</dbReference>
<evidence type="ECO:0000256" key="9">
    <source>
        <dbReference type="HAMAP-Rule" id="MF_03194"/>
    </source>
</evidence>
<feature type="binding site" evidence="9">
    <location>
        <position position="588"/>
    </location>
    <ligand>
        <name>Fe cation</name>
        <dbReference type="ChEBI" id="CHEBI:24875"/>
        <label>2</label>
    </ligand>
</feature>
<dbReference type="Pfam" id="PF01597">
    <property type="entry name" value="GCV_H"/>
    <property type="match status" value="1"/>
</dbReference>
<name>A0A7R8X6X3_9CRUS</name>
<keyword evidence="9" id="KW-0999">Mitochondrion inner membrane</keyword>
<dbReference type="HAMAP" id="MF_01658">
    <property type="entry name" value="COQ7"/>
    <property type="match status" value="1"/>
</dbReference>
<dbReference type="AlphaFoldDB" id="A0A7R8X6X3"/>
<comment type="similarity">
    <text evidence="9">Belongs to the COQ7 family.</text>
</comment>
<dbReference type="InterPro" id="IPR004143">
    <property type="entry name" value="BPL_LPL_catalytic"/>
</dbReference>
<accession>A0A7R8X6X3</accession>
<comment type="pathway">
    <text evidence="1 9">Cofactor biosynthesis; ubiquinone biosynthesis.</text>
</comment>
<feature type="binding site" evidence="9">
    <location>
        <position position="503"/>
    </location>
    <ligand>
        <name>Fe cation</name>
        <dbReference type="ChEBI" id="CHEBI:24875"/>
        <label>1</label>
    </ligand>
</feature>
<dbReference type="GO" id="GO:2000377">
    <property type="term" value="P:regulation of reactive oxygen species metabolic process"/>
    <property type="evidence" value="ECO:0007669"/>
    <property type="project" value="TreeGrafter"/>
</dbReference>
<dbReference type="CDD" id="cd01042">
    <property type="entry name" value="DMQH"/>
    <property type="match status" value="1"/>
</dbReference>
<dbReference type="GO" id="GO:0016709">
    <property type="term" value="F:oxidoreductase activity, acting on paired donors, with incorporation or reduction of molecular oxygen, NAD(P)H as one donor, and incorporation of one atom of oxygen"/>
    <property type="evidence" value="ECO:0007669"/>
    <property type="project" value="UniProtKB-UniRule"/>
</dbReference>
<evidence type="ECO:0000313" key="11">
    <source>
        <dbReference type="EMBL" id="CAD7243967.1"/>
    </source>
</evidence>
<keyword evidence="5 9" id="KW-0408">Iron</keyword>
<dbReference type="InterPro" id="IPR007741">
    <property type="entry name" value="Ribosomal_mL43/mS25/NADH_DH"/>
</dbReference>
<reference evidence="11" key="1">
    <citation type="submission" date="2020-11" db="EMBL/GenBank/DDBJ databases">
        <authorList>
            <person name="Tran Van P."/>
        </authorList>
    </citation>
    <scope>NUCLEOTIDE SEQUENCE</scope>
</reference>
<dbReference type="GO" id="GO:0005634">
    <property type="term" value="C:nucleus"/>
    <property type="evidence" value="ECO:0007669"/>
    <property type="project" value="TreeGrafter"/>
</dbReference>
<dbReference type="EC" id="1.14.99.60" evidence="9"/>
<dbReference type="InterPro" id="IPR045864">
    <property type="entry name" value="aa-tRNA-synth_II/BPL/LPL"/>
</dbReference>
<evidence type="ECO:0000256" key="7">
    <source>
        <dbReference type="ARBA" id="ARBA00023128"/>
    </source>
</evidence>
<dbReference type="GO" id="GO:0008682">
    <property type="term" value="F:3-demethoxyubiquinol 3-hydroxylase activity"/>
    <property type="evidence" value="ECO:0007669"/>
    <property type="project" value="UniProtKB-EC"/>
</dbReference>
<feature type="binding site" evidence="9">
    <location>
        <position position="552"/>
    </location>
    <ligand>
        <name>Fe cation</name>
        <dbReference type="ChEBI" id="CHEBI:24875"/>
        <label>2</label>
    </ligand>
</feature>
<keyword evidence="6 9" id="KW-0503">Monooxygenase</keyword>
<dbReference type="Proteomes" id="UP000677054">
    <property type="component" value="Unassembled WGS sequence"/>
</dbReference>
<dbReference type="GO" id="GO:0046872">
    <property type="term" value="F:metal ion binding"/>
    <property type="evidence" value="ECO:0007669"/>
    <property type="project" value="UniProtKB-KW"/>
</dbReference>
<dbReference type="GO" id="GO:0010468">
    <property type="term" value="P:regulation of gene expression"/>
    <property type="evidence" value="ECO:0007669"/>
    <property type="project" value="TreeGrafter"/>
</dbReference>
<keyword evidence="8 9" id="KW-0472">Membrane</keyword>
<dbReference type="OrthoDB" id="275371at2759"/>
<dbReference type="SUPFAM" id="SSF52833">
    <property type="entry name" value="Thioredoxin-like"/>
    <property type="match status" value="1"/>
</dbReference>
<dbReference type="GO" id="GO:0031314">
    <property type="term" value="C:extrinsic component of mitochondrial inner membrane"/>
    <property type="evidence" value="ECO:0007669"/>
    <property type="project" value="UniProtKB-UniRule"/>
</dbReference>
<dbReference type="UniPathway" id="UPA00232"/>
<keyword evidence="3 9" id="KW-0479">Metal-binding</keyword>
<dbReference type="Pfam" id="PF03232">
    <property type="entry name" value="COQ7"/>
    <property type="match status" value="1"/>
</dbReference>
<dbReference type="InterPro" id="IPR011566">
    <property type="entry name" value="Ubq_synth_Coq7"/>
</dbReference>
<dbReference type="InterPro" id="IPR011053">
    <property type="entry name" value="Single_hybrid_motif"/>
</dbReference>
<evidence type="ECO:0000256" key="8">
    <source>
        <dbReference type="ARBA" id="ARBA00023136"/>
    </source>
</evidence>
<evidence type="ECO:0000256" key="4">
    <source>
        <dbReference type="ARBA" id="ARBA00023002"/>
    </source>
</evidence>
<dbReference type="PANTHER" id="PTHR11237">
    <property type="entry name" value="COENZYME Q10 BIOSYNTHESIS PROTEIN 7"/>
    <property type="match status" value="1"/>
</dbReference>
<dbReference type="Gene3D" id="3.40.30.10">
    <property type="entry name" value="Glutaredoxin"/>
    <property type="match status" value="1"/>
</dbReference>
<dbReference type="InterPro" id="IPR033753">
    <property type="entry name" value="GCV_H/Fam206"/>
</dbReference>
<evidence type="ECO:0000256" key="6">
    <source>
        <dbReference type="ARBA" id="ARBA00023033"/>
    </source>
</evidence>
<organism evidence="11">
    <name type="scientific">Darwinula stevensoni</name>
    <dbReference type="NCBI Taxonomy" id="69355"/>
    <lineage>
        <taxon>Eukaryota</taxon>
        <taxon>Metazoa</taxon>
        <taxon>Ecdysozoa</taxon>
        <taxon>Arthropoda</taxon>
        <taxon>Crustacea</taxon>
        <taxon>Oligostraca</taxon>
        <taxon>Ostracoda</taxon>
        <taxon>Podocopa</taxon>
        <taxon>Podocopida</taxon>
        <taxon>Darwinulocopina</taxon>
        <taxon>Darwinuloidea</taxon>
        <taxon>Darwinulidae</taxon>
        <taxon>Darwinula</taxon>
    </lineage>
</organism>
<dbReference type="Pfam" id="PF05047">
    <property type="entry name" value="L51_S25_CI-B8"/>
    <property type="match status" value="1"/>
</dbReference>
<protein>
    <recommendedName>
        <fullName evidence="9">5-demethoxyubiquinone hydroxylase, mitochondrial</fullName>
        <shortName evidence="9">DMQ hydroxylase</shortName>
        <ecNumber evidence="9">1.14.99.60</ecNumber>
    </recommendedName>
    <alternativeName>
        <fullName evidence="9">Ubiquinone biosynthesis monooxygenase COQ7</fullName>
    </alternativeName>
</protein>
<dbReference type="Gene3D" id="2.40.50.100">
    <property type="match status" value="1"/>
</dbReference>
<dbReference type="GO" id="GO:0006744">
    <property type="term" value="P:ubiquinone biosynthetic process"/>
    <property type="evidence" value="ECO:0007669"/>
    <property type="project" value="UniProtKB-UniRule"/>
</dbReference>
<feature type="binding site" evidence="9">
    <location>
        <position position="591"/>
    </location>
    <ligand>
        <name>Fe cation</name>
        <dbReference type="ChEBI" id="CHEBI:24875"/>
        <label>2</label>
    </ligand>
</feature>
<proteinExistence type="inferred from homology"/>
<dbReference type="SUPFAM" id="SSF55681">
    <property type="entry name" value="Class II aaRS and biotin synthetases"/>
    <property type="match status" value="1"/>
</dbReference>
<comment type="function">
    <text evidence="9">Catalyzes the hydroxylation of 2-polyprenyl-3-methyl-6-methoxy-1,4-benzoquinol (DMQH2) during ubiquinone biosynthesis. Has also a structural role in the COQ enzyme complex, stabilizing other COQ polypeptides. Involved in lifespan determination in a ubiquinone-independent manner.</text>
</comment>
<evidence type="ECO:0000256" key="2">
    <source>
        <dbReference type="ARBA" id="ARBA00022688"/>
    </source>
</evidence>
<feature type="binding site" evidence="9">
    <location>
        <position position="588"/>
    </location>
    <ligand>
        <name>Fe cation</name>
        <dbReference type="ChEBI" id="CHEBI:24875"/>
        <label>1</label>
    </ligand>
</feature>
<dbReference type="InterPro" id="IPR036249">
    <property type="entry name" value="Thioredoxin-like_sf"/>
</dbReference>
<dbReference type="Gene3D" id="3.30.930.10">
    <property type="entry name" value="Bira Bifunctional Protein, Domain 2"/>
    <property type="match status" value="1"/>
</dbReference>
<feature type="binding site" evidence="9">
    <location>
        <position position="500"/>
    </location>
    <ligand>
        <name>Fe cation</name>
        <dbReference type="ChEBI" id="CHEBI:24875"/>
        <label>1</label>
    </ligand>
</feature>
<dbReference type="PANTHER" id="PTHR11237:SF4">
    <property type="entry name" value="5-DEMETHOXYUBIQUINONE HYDROXYLASE, MITOCHONDRIAL"/>
    <property type="match status" value="1"/>
</dbReference>
<dbReference type="Pfam" id="PF03099">
    <property type="entry name" value="BPL_LplA_LipB"/>
    <property type="match status" value="1"/>
</dbReference>
<keyword evidence="4 9" id="KW-0560">Oxidoreductase</keyword>
<dbReference type="SUPFAM" id="SSF51230">
    <property type="entry name" value="Single hybrid motif"/>
    <property type="match status" value="1"/>
</dbReference>
<dbReference type="InterPro" id="IPR009078">
    <property type="entry name" value="Ferritin-like_SF"/>
</dbReference>
<evidence type="ECO:0000256" key="1">
    <source>
        <dbReference type="ARBA" id="ARBA00004749"/>
    </source>
</evidence>
<keyword evidence="7 9" id="KW-0496">Mitochondrion</keyword>
<evidence type="ECO:0000259" key="10">
    <source>
        <dbReference type="SMART" id="SM00916"/>
    </source>
</evidence>
<feature type="binding site" evidence="9">
    <location>
        <position position="500"/>
    </location>
    <ligand>
        <name>Fe cation</name>
        <dbReference type="ChEBI" id="CHEBI:24875"/>
        <label>2</label>
    </ligand>
</feature>
<comment type="cofactor">
    <cofactor evidence="9">
        <name>Fe cation</name>
        <dbReference type="ChEBI" id="CHEBI:24875"/>
    </cofactor>
    <text evidence="9">Binds 2 iron ions per subunit.</text>
</comment>
<feature type="domain" description="Ribosomal protein/NADH dehydrogenase" evidence="10">
    <location>
        <begin position="37"/>
        <end position="110"/>
    </location>
</feature>
<keyword evidence="2 9" id="KW-0831">Ubiquinone biosynthesis</keyword>
<sequence>MSHRSLQILSSFLGAPLNNGIGRYICQLQRITIKFCKEHGASKGVRDFIEKDLVNFARENPGIVVYLKPRRHRSPVFSAEYLNGNTQWMNLHEFTREEVVQWLEHMRTRSGVNIVRLRKRWHTECPSIQGVWMPYTWMPPEVNHVSFPNKELSSSGFQEKSATDIVKEIFSRQQVNLEKVEQDLPRQEENSKGSDAIQVLKTVDQCHIQDIQQTIDLNDPYPSVTDRYFETRFWADDSGADEDMRVLFHSNRICVVTLAPSHPILRDQLKVIRVDFQVKGDKNRLENKVSGKAKRGAQLLEENSRLCFIHCEGDKQYLVRSRVRGKLVEVNEKLVNHPELLTEKPESDGFIAIALPKLGESDAQKKQLLNHEDYEESFFWTYVSFIQHLMALASIKAILSKPGYEELPFKLKWPNDIYSGRDTKLGGVIVNTTLNGKIMVRFQSTFATRLSEAKKKASIDKILRVDHAGELGADRIYAGQVAVLGNTSIGPTLHHMWEQEKGHRKKFEELLPKYRVRPTIMVPLWNVAGFVLGAGTAFLGKESAMACTVAVESVIGDHYNDQIRELMALDPEGNKELLEVIKKFRDEELEHHDCALENDAEQAPFYRVLSEVIKAGCKTAIFISKHI</sequence>
<comment type="subcellular location">
    <subcellularLocation>
        <location evidence="9">Mitochondrion inner membrane</location>
        <topology evidence="9">Peripheral membrane protein</topology>
        <orientation evidence="9">Matrix side</orientation>
    </subcellularLocation>
</comment>
<evidence type="ECO:0000256" key="3">
    <source>
        <dbReference type="ARBA" id="ARBA00022723"/>
    </source>
</evidence>
<dbReference type="SUPFAM" id="SSF47240">
    <property type="entry name" value="Ferritin-like"/>
    <property type="match status" value="1"/>
</dbReference>
<keyword evidence="12" id="KW-1185">Reference proteome</keyword>
<feature type="binding site" evidence="9">
    <location>
        <position position="470"/>
    </location>
    <ligand>
        <name>Fe cation</name>
        <dbReference type="ChEBI" id="CHEBI:24875"/>
        <label>1</label>
    </ligand>
</feature>
<gene>
    <name evidence="11" type="ORF">DSTB1V02_LOCUS3872</name>
</gene>
<evidence type="ECO:0000313" key="12">
    <source>
        <dbReference type="Proteomes" id="UP000677054"/>
    </source>
</evidence>